<accession>A0A4C1TMN9</accession>
<evidence type="ECO:0000313" key="3">
    <source>
        <dbReference type="Proteomes" id="UP000299102"/>
    </source>
</evidence>
<feature type="region of interest" description="Disordered" evidence="1">
    <location>
        <begin position="43"/>
        <end position="76"/>
    </location>
</feature>
<name>A0A4C1TMN9_EUMVA</name>
<feature type="compositionally biased region" description="Basic and acidic residues" evidence="1">
    <location>
        <begin position="176"/>
        <end position="192"/>
    </location>
</feature>
<feature type="region of interest" description="Disordered" evidence="1">
    <location>
        <begin position="172"/>
        <end position="192"/>
    </location>
</feature>
<gene>
    <name evidence="2" type="ORF">EVAR_9596_1</name>
</gene>
<evidence type="ECO:0000313" key="2">
    <source>
        <dbReference type="EMBL" id="GBP14688.1"/>
    </source>
</evidence>
<sequence length="192" mass="21629">MAGAMDGAKIKAFSTERGHLNLLRNSKRIAHLRLTSQTLFPTPKWRSKSTLERNPPNDQPPLARRRNPTPSEGDDLNELDCSIVQLKKHHPPRPIYPSDKYVVTTSSEHSFIRFSKKAKAYSPAPTPAFFTPVLFAPAYSVSTATADKSNKSIKDVSTIWRKLSQPSVAWQWGGSREARQRGRMLGHEKHQT</sequence>
<keyword evidence="3" id="KW-1185">Reference proteome</keyword>
<dbReference type="EMBL" id="BGZK01000066">
    <property type="protein sequence ID" value="GBP14688.1"/>
    <property type="molecule type" value="Genomic_DNA"/>
</dbReference>
<protein>
    <submittedName>
        <fullName evidence="2">Uncharacterized protein</fullName>
    </submittedName>
</protein>
<organism evidence="2 3">
    <name type="scientific">Eumeta variegata</name>
    <name type="common">Bagworm moth</name>
    <name type="synonym">Eumeta japonica</name>
    <dbReference type="NCBI Taxonomy" id="151549"/>
    <lineage>
        <taxon>Eukaryota</taxon>
        <taxon>Metazoa</taxon>
        <taxon>Ecdysozoa</taxon>
        <taxon>Arthropoda</taxon>
        <taxon>Hexapoda</taxon>
        <taxon>Insecta</taxon>
        <taxon>Pterygota</taxon>
        <taxon>Neoptera</taxon>
        <taxon>Endopterygota</taxon>
        <taxon>Lepidoptera</taxon>
        <taxon>Glossata</taxon>
        <taxon>Ditrysia</taxon>
        <taxon>Tineoidea</taxon>
        <taxon>Psychidae</taxon>
        <taxon>Oiketicinae</taxon>
        <taxon>Eumeta</taxon>
    </lineage>
</organism>
<evidence type="ECO:0000256" key="1">
    <source>
        <dbReference type="SAM" id="MobiDB-lite"/>
    </source>
</evidence>
<dbReference type="Proteomes" id="UP000299102">
    <property type="component" value="Unassembled WGS sequence"/>
</dbReference>
<proteinExistence type="predicted"/>
<reference evidence="2 3" key="1">
    <citation type="journal article" date="2019" name="Commun. Biol.">
        <title>The bagworm genome reveals a unique fibroin gene that provides high tensile strength.</title>
        <authorList>
            <person name="Kono N."/>
            <person name="Nakamura H."/>
            <person name="Ohtoshi R."/>
            <person name="Tomita M."/>
            <person name="Numata K."/>
            <person name="Arakawa K."/>
        </authorList>
    </citation>
    <scope>NUCLEOTIDE SEQUENCE [LARGE SCALE GENOMIC DNA]</scope>
</reference>
<comment type="caution">
    <text evidence="2">The sequence shown here is derived from an EMBL/GenBank/DDBJ whole genome shotgun (WGS) entry which is preliminary data.</text>
</comment>
<dbReference type="AlphaFoldDB" id="A0A4C1TMN9"/>